<evidence type="ECO:0000259" key="12">
    <source>
        <dbReference type="Pfam" id="PF21447"/>
    </source>
</evidence>
<name>A0AAW8GD64_9GAMM</name>
<dbReference type="SUPFAM" id="SSF53067">
    <property type="entry name" value="Actin-like ATPase domain"/>
    <property type="match status" value="2"/>
</dbReference>
<dbReference type="CDD" id="cd24053">
    <property type="entry name" value="ASKHA_NBD_EcPPX-GppA-like"/>
    <property type="match status" value="1"/>
</dbReference>
<dbReference type="GO" id="GO:0005886">
    <property type="term" value="C:plasma membrane"/>
    <property type="evidence" value="ECO:0007669"/>
    <property type="project" value="UniProtKB-SubCell"/>
</dbReference>
<comment type="caution">
    <text evidence="13">The sequence shown here is derived from an EMBL/GenBank/DDBJ whole genome shotgun (WGS) entry which is preliminary data.</text>
</comment>
<dbReference type="GO" id="GO:0006798">
    <property type="term" value="P:polyphosphate catabolic process"/>
    <property type="evidence" value="ECO:0007669"/>
    <property type="project" value="TreeGrafter"/>
</dbReference>
<sequence length="513" mass="56404">MRAMPFTLLETLSSPLQDNDQLAAVDLGSNSFHMVVARYTQGQLRVIDRLRETVRMADGLDARGGLSQEAHQRAIDCLSRFGQRIRELPASRVRALATNTVRRLALPQSFLVPAEAALGHAIEVVSGREEARLIYLGVAQAQPPKPGTRRLVIDIGGGSTEFIIGSGLQTLERESIQVGCIASTRRFFPGGKLSRKRWMSALTEITAELQQFAQQYRALGWQEAIGSSGTAKAIGDICAAMKLTKGAITAEALPQVRERLLQAERVDAIDLPSLSKDRQPIIAGGVLVMEAAFQALGIDRMMVSKAAMREGILYDMLGRRGSDDPRELSVATMMQRYGVDIDQADRVDATAQRLFEQVAKAWDLGEDDARLLHWAARLHEIGQAVAHSQYHVHGAYLLEHSDIAGFSRQEQLMLAALVRTHRRGIPKAAFDALPDRRIPAIRRLAALLRLAVLLHRAHDAAPIPTLELTAEGDTLRLLLDKQWIDARPLLRADLIGESDDMPGLGVAFKPFVT</sequence>
<dbReference type="SUPFAM" id="SSF109604">
    <property type="entry name" value="HD-domain/PDEase-like"/>
    <property type="match status" value="1"/>
</dbReference>
<evidence type="ECO:0000256" key="5">
    <source>
        <dbReference type="ARBA" id="ARBA00012451"/>
    </source>
</evidence>
<comment type="subcellular location">
    <subcellularLocation>
        <location evidence="2">Cell membrane</location>
        <topology evidence="2">Peripheral membrane protein</topology>
    </subcellularLocation>
</comment>
<dbReference type="EMBL" id="JAUTBB010000001">
    <property type="protein sequence ID" value="MDQ1119752.1"/>
    <property type="molecule type" value="Genomic_DNA"/>
</dbReference>
<dbReference type="FunFam" id="3.30.420.40:FF:000023">
    <property type="entry name" value="Guanosine-5'-triphosphate,3'-diphosphate pyrophosphatase"/>
    <property type="match status" value="1"/>
</dbReference>
<evidence type="ECO:0000256" key="7">
    <source>
        <dbReference type="ARBA" id="ARBA00022475"/>
    </source>
</evidence>
<dbReference type="Gene3D" id="3.30.420.40">
    <property type="match status" value="1"/>
</dbReference>
<dbReference type="GO" id="GO:0004309">
    <property type="term" value="F:exopolyphosphatase activity"/>
    <property type="evidence" value="ECO:0007669"/>
    <property type="project" value="UniProtKB-EC"/>
</dbReference>
<reference evidence="13" key="1">
    <citation type="submission" date="2023-07" db="EMBL/GenBank/DDBJ databases">
        <title>Functional and genomic diversity of the sorghum phyllosphere microbiome.</title>
        <authorList>
            <person name="Shade A."/>
        </authorList>
    </citation>
    <scope>NUCLEOTIDE SEQUENCE</scope>
    <source>
        <strain evidence="13">SORGH_AS_0908</strain>
    </source>
</reference>
<dbReference type="FunFam" id="3.30.420.150:FF:000001">
    <property type="entry name" value="Guanosine-5'-triphosphate,3'-diphosphate pyrophosphatase"/>
    <property type="match status" value="1"/>
</dbReference>
<dbReference type="InterPro" id="IPR022371">
    <property type="entry name" value="Exopolyphosphatase"/>
</dbReference>
<dbReference type="InterPro" id="IPR048950">
    <property type="entry name" value="Ppx_GppA_C"/>
</dbReference>
<evidence type="ECO:0000256" key="4">
    <source>
        <dbReference type="ARBA" id="ARBA00011738"/>
    </source>
</evidence>
<dbReference type="Proteomes" id="UP001234354">
    <property type="component" value="Unassembled WGS sequence"/>
</dbReference>
<feature type="domain" description="Ppx/GppA phosphatase C-terminal" evidence="12">
    <location>
        <begin position="326"/>
        <end position="497"/>
    </location>
</feature>
<evidence type="ECO:0000256" key="3">
    <source>
        <dbReference type="ARBA" id="ARBA00007125"/>
    </source>
</evidence>
<keyword evidence="8 13" id="KW-0378">Hydrolase</keyword>
<dbReference type="Pfam" id="PF21447">
    <property type="entry name" value="Ppx-GppA_III"/>
    <property type="match status" value="1"/>
</dbReference>
<accession>A0AAW8GD64</accession>
<comment type="cofactor">
    <cofactor evidence="1">
        <name>Mg(2+)</name>
        <dbReference type="ChEBI" id="CHEBI:18420"/>
    </cofactor>
</comment>
<comment type="similarity">
    <text evidence="3">Belongs to the GppA/Ppx family.</text>
</comment>
<keyword evidence="9" id="KW-0472">Membrane</keyword>
<dbReference type="Pfam" id="PF02541">
    <property type="entry name" value="Ppx-GppA"/>
    <property type="match status" value="1"/>
</dbReference>
<dbReference type="PANTHER" id="PTHR30005">
    <property type="entry name" value="EXOPOLYPHOSPHATASE"/>
    <property type="match status" value="1"/>
</dbReference>
<dbReference type="InterPro" id="IPR030673">
    <property type="entry name" value="PyroPPase_GppA_Ppx"/>
</dbReference>
<comment type="subunit">
    <text evidence="4">Homodimer.</text>
</comment>
<keyword evidence="7" id="KW-1003">Cell membrane</keyword>
<protein>
    <recommendedName>
        <fullName evidence="6">Exopolyphosphatase</fullName>
        <ecNumber evidence="5">3.6.1.11</ecNumber>
    </recommendedName>
</protein>
<dbReference type="InterPro" id="IPR043129">
    <property type="entry name" value="ATPase_NBD"/>
</dbReference>
<evidence type="ECO:0000313" key="14">
    <source>
        <dbReference type="Proteomes" id="UP001234354"/>
    </source>
</evidence>
<feature type="domain" description="Ppx/GppA phosphatase N-terminal" evidence="11">
    <location>
        <begin position="35"/>
        <end position="319"/>
    </location>
</feature>
<evidence type="ECO:0000256" key="8">
    <source>
        <dbReference type="ARBA" id="ARBA00022801"/>
    </source>
</evidence>
<dbReference type="PANTHER" id="PTHR30005:SF14">
    <property type="entry name" value="EXOPOLYPHOSPHATASE"/>
    <property type="match status" value="1"/>
</dbReference>
<dbReference type="NCBIfam" id="TIGR03706">
    <property type="entry name" value="exo_poly_only"/>
    <property type="match status" value="1"/>
</dbReference>
<comment type="catalytic activity">
    <reaction evidence="10">
        <text>[phosphate](n) + H2O = [phosphate](n-1) + phosphate + H(+)</text>
        <dbReference type="Rhea" id="RHEA:21528"/>
        <dbReference type="Rhea" id="RHEA-COMP:9859"/>
        <dbReference type="Rhea" id="RHEA-COMP:14279"/>
        <dbReference type="ChEBI" id="CHEBI:15377"/>
        <dbReference type="ChEBI" id="CHEBI:15378"/>
        <dbReference type="ChEBI" id="CHEBI:16838"/>
        <dbReference type="ChEBI" id="CHEBI:43474"/>
        <dbReference type="EC" id="3.6.1.11"/>
    </reaction>
</comment>
<dbReference type="PIRSF" id="PIRSF001267">
    <property type="entry name" value="Pyrophosphatase_GppA_Ppx"/>
    <property type="match status" value="1"/>
</dbReference>
<evidence type="ECO:0000259" key="11">
    <source>
        <dbReference type="Pfam" id="PF02541"/>
    </source>
</evidence>
<proteinExistence type="inferred from homology"/>
<dbReference type="AlphaFoldDB" id="A0AAW8GD64"/>
<evidence type="ECO:0000256" key="1">
    <source>
        <dbReference type="ARBA" id="ARBA00001946"/>
    </source>
</evidence>
<dbReference type="InterPro" id="IPR050273">
    <property type="entry name" value="GppA/Ppx_hydrolase"/>
</dbReference>
<gene>
    <name evidence="13" type="ORF">QE383_002060</name>
</gene>
<evidence type="ECO:0000256" key="6">
    <source>
        <dbReference type="ARBA" id="ARBA00020416"/>
    </source>
</evidence>
<organism evidence="13 14">
    <name type="scientific">Pseudoxanthomonas winnipegensis</name>
    <dbReference type="NCBI Taxonomy" id="2480810"/>
    <lineage>
        <taxon>Bacteria</taxon>
        <taxon>Pseudomonadati</taxon>
        <taxon>Pseudomonadota</taxon>
        <taxon>Gammaproteobacteria</taxon>
        <taxon>Lysobacterales</taxon>
        <taxon>Lysobacteraceae</taxon>
        <taxon>Pseudoxanthomonas</taxon>
    </lineage>
</organism>
<dbReference type="Gene3D" id="3.30.420.150">
    <property type="entry name" value="Exopolyphosphatase. Domain 2"/>
    <property type="match status" value="1"/>
</dbReference>
<dbReference type="Gene3D" id="1.10.3210.10">
    <property type="entry name" value="Hypothetical protein af1432"/>
    <property type="match status" value="1"/>
</dbReference>
<dbReference type="InterPro" id="IPR003695">
    <property type="entry name" value="Ppx_GppA_N"/>
</dbReference>
<evidence type="ECO:0000256" key="2">
    <source>
        <dbReference type="ARBA" id="ARBA00004202"/>
    </source>
</evidence>
<evidence type="ECO:0000313" key="13">
    <source>
        <dbReference type="EMBL" id="MDQ1119752.1"/>
    </source>
</evidence>
<dbReference type="EC" id="3.6.1.11" evidence="5"/>
<evidence type="ECO:0000256" key="10">
    <source>
        <dbReference type="ARBA" id="ARBA00047607"/>
    </source>
</evidence>
<evidence type="ECO:0000256" key="9">
    <source>
        <dbReference type="ARBA" id="ARBA00023136"/>
    </source>
</evidence>